<comment type="caution">
    <text evidence="1">The sequence shown here is derived from an EMBL/GenBank/DDBJ whole genome shotgun (WGS) entry which is preliminary data.</text>
</comment>
<reference evidence="2" key="1">
    <citation type="journal article" date="2023" name="Front. Plant Sci.">
        <title>Chromosomal-level genome assembly of Melastoma candidum provides insights into trichome evolution.</title>
        <authorList>
            <person name="Zhong Y."/>
            <person name="Wu W."/>
            <person name="Sun C."/>
            <person name="Zou P."/>
            <person name="Liu Y."/>
            <person name="Dai S."/>
            <person name="Zhou R."/>
        </authorList>
    </citation>
    <scope>NUCLEOTIDE SEQUENCE [LARGE SCALE GENOMIC DNA]</scope>
</reference>
<keyword evidence="2" id="KW-1185">Reference proteome</keyword>
<proteinExistence type="predicted"/>
<dbReference type="Proteomes" id="UP001057402">
    <property type="component" value="Chromosome 10"/>
</dbReference>
<evidence type="ECO:0000313" key="1">
    <source>
        <dbReference type="EMBL" id="KAI4318365.1"/>
    </source>
</evidence>
<organism evidence="1 2">
    <name type="scientific">Melastoma candidum</name>
    <dbReference type="NCBI Taxonomy" id="119954"/>
    <lineage>
        <taxon>Eukaryota</taxon>
        <taxon>Viridiplantae</taxon>
        <taxon>Streptophyta</taxon>
        <taxon>Embryophyta</taxon>
        <taxon>Tracheophyta</taxon>
        <taxon>Spermatophyta</taxon>
        <taxon>Magnoliopsida</taxon>
        <taxon>eudicotyledons</taxon>
        <taxon>Gunneridae</taxon>
        <taxon>Pentapetalae</taxon>
        <taxon>rosids</taxon>
        <taxon>malvids</taxon>
        <taxon>Myrtales</taxon>
        <taxon>Melastomataceae</taxon>
        <taxon>Melastomatoideae</taxon>
        <taxon>Melastomateae</taxon>
        <taxon>Melastoma</taxon>
    </lineage>
</organism>
<gene>
    <name evidence="1" type="ORF">MLD38_032080</name>
</gene>
<evidence type="ECO:0000313" key="2">
    <source>
        <dbReference type="Proteomes" id="UP001057402"/>
    </source>
</evidence>
<accession>A0ACB9M6R4</accession>
<protein>
    <submittedName>
        <fullName evidence="1">Uncharacterized protein</fullName>
    </submittedName>
</protein>
<sequence>MEIDFDEYKLRCELRGHEDDVRGICLCGGSGIATSSRDRTVRVWDVNPTDKRKYEASKVLLGHTSFVGPLAYISPNDKFPEGGIVSGGMDTMVMVWDLRSVARVETLKGHQMQVTGIALDNGDVVSCSMDGSLRRWRNGKSVKVLEAHKAPVQAIIRLQSGELVTGSTDTTIKIWRDGTCTQTLTGHTDTVRGLAPMHGLGILSASHDGCVRLSAMSGEVLMEMAGHSSIVYSVDSHVSGLIVSGSEDRFVKVWKDGVCVQSIEHPGCIWDVKFLDDGDIVTACSDGVVRIWTRKNDKTADSAELDLFASELSAYKLSRKRVGGLKLEELPGIEALHVPGTSDGQTKVIREGDNGVAYAWNSGEMKWEKIGEVVDGPDDSMKQPVIDGVQYDYVFDVDIGDGEPVRKLPYNRSDNPYDTADKWLLKENLPLSYRQQVVEFILANTGQSNFTPNPSFRDPYTGASAYVPGESSFMAAKPGKPSFKHIPKKGMLVFDVAQYDGILRKVFEFNSTLSSDQHKRMVTMSNVETARLEALVKTLKDTSHYHSNTIVDVDITLLLHLLESWPNETIFPVFDLLRMAVLHPDGSAGLLKHINSSTDIFVAILKKATGNSSALANFLTSIRAVVNLFKNSAFFSFLQQHRSEILDAYSSCCLTSNKNLQLSYSTLLLNYAVLLIEKKDRDGQSQVLSAALEVAEQESLEVDARFRALVAIGSLMLDGSVKQIAMDFDVASIAAAARTSKETKIVEIGADIGALIRQN</sequence>
<dbReference type="EMBL" id="CM042889">
    <property type="protein sequence ID" value="KAI4318365.1"/>
    <property type="molecule type" value="Genomic_DNA"/>
</dbReference>
<name>A0ACB9M6R4_9MYRT</name>